<protein>
    <recommendedName>
        <fullName evidence="3">Protein kinase domain-containing protein</fullName>
    </recommendedName>
</protein>
<gene>
    <name evidence="1" type="ORF">BDV25DRAFT_129396</name>
</gene>
<dbReference type="OrthoDB" id="4185642at2759"/>
<evidence type="ECO:0008006" key="3">
    <source>
        <dbReference type="Google" id="ProtNLM"/>
    </source>
</evidence>
<dbReference type="SUPFAM" id="SSF56112">
    <property type="entry name" value="Protein kinase-like (PK-like)"/>
    <property type="match status" value="1"/>
</dbReference>
<keyword evidence="2" id="KW-1185">Reference proteome</keyword>
<organism evidence="1 2">
    <name type="scientific">Aspergillus avenaceus</name>
    <dbReference type="NCBI Taxonomy" id="36643"/>
    <lineage>
        <taxon>Eukaryota</taxon>
        <taxon>Fungi</taxon>
        <taxon>Dikarya</taxon>
        <taxon>Ascomycota</taxon>
        <taxon>Pezizomycotina</taxon>
        <taxon>Eurotiomycetes</taxon>
        <taxon>Eurotiomycetidae</taxon>
        <taxon>Eurotiales</taxon>
        <taxon>Aspergillaceae</taxon>
        <taxon>Aspergillus</taxon>
        <taxon>Aspergillus subgen. Circumdati</taxon>
    </lineage>
</organism>
<evidence type="ECO:0000313" key="2">
    <source>
        <dbReference type="Proteomes" id="UP000325780"/>
    </source>
</evidence>
<reference evidence="1 2" key="1">
    <citation type="submission" date="2019-04" db="EMBL/GenBank/DDBJ databases">
        <title>Friends and foes A comparative genomics study of 23 Aspergillus species from section Flavi.</title>
        <authorList>
            <consortium name="DOE Joint Genome Institute"/>
            <person name="Kjaerbolling I."/>
            <person name="Vesth T."/>
            <person name="Frisvad J.C."/>
            <person name="Nybo J.L."/>
            <person name="Theobald S."/>
            <person name="Kildgaard S."/>
            <person name="Isbrandt T."/>
            <person name="Kuo A."/>
            <person name="Sato A."/>
            <person name="Lyhne E.K."/>
            <person name="Kogle M.E."/>
            <person name="Wiebenga A."/>
            <person name="Kun R.S."/>
            <person name="Lubbers R.J."/>
            <person name="Makela M.R."/>
            <person name="Barry K."/>
            <person name="Chovatia M."/>
            <person name="Clum A."/>
            <person name="Daum C."/>
            <person name="Haridas S."/>
            <person name="He G."/>
            <person name="LaButti K."/>
            <person name="Lipzen A."/>
            <person name="Mondo S."/>
            <person name="Riley R."/>
            <person name="Salamov A."/>
            <person name="Simmons B.A."/>
            <person name="Magnuson J.K."/>
            <person name="Henrissat B."/>
            <person name="Mortensen U.H."/>
            <person name="Larsen T.O."/>
            <person name="Devries R.P."/>
            <person name="Grigoriev I.V."/>
            <person name="Machida M."/>
            <person name="Baker S.E."/>
            <person name="Andersen M.R."/>
        </authorList>
    </citation>
    <scope>NUCLEOTIDE SEQUENCE [LARGE SCALE GENOMIC DNA]</scope>
    <source>
        <strain evidence="1 2">IBT 18842</strain>
    </source>
</reference>
<accession>A0A5N6TW68</accession>
<dbReference type="Proteomes" id="UP000325780">
    <property type="component" value="Unassembled WGS sequence"/>
</dbReference>
<sequence>MTFENVVPMEIVFEKELYSCEFSVIFLILLRSQTCIMKVHRGRGPRKYYEPEDRELDIHVLEATAYRRLKEQGLCDRGIVPQFLGTLEKFDPRQCRPFLDAFIDDEYLPSAIFLEYIPNMEMIHLHNCTEKRLDGLVRGIREIHAAYIEHGDPRPRNIMVFDDDPERVVWIDFDRADTYDKEQITDEQKERLSEEEAIVLGLRECLELDLPKGKLKEAYIFYCT</sequence>
<dbReference type="AlphaFoldDB" id="A0A5N6TW68"/>
<dbReference type="InterPro" id="IPR011009">
    <property type="entry name" value="Kinase-like_dom_sf"/>
</dbReference>
<dbReference type="EMBL" id="ML742089">
    <property type="protein sequence ID" value="KAE8150633.1"/>
    <property type="molecule type" value="Genomic_DNA"/>
</dbReference>
<evidence type="ECO:0000313" key="1">
    <source>
        <dbReference type="EMBL" id="KAE8150633.1"/>
    </source>
</evidence>
<dbReference type="Gene3D" id="1.10.510.10">
    <property type="entry name" value="Transferase(Phosphotransferase) domain 1"/>
    <property type="match status" value="1"/>
</dbReference>
<proteinExistence type="predicted"/>
<dbReference type="Pfam" id="PF06293">
    <property type="entry name" value="Kdo"/>
    <property type="match status" value="1"/>
</dbReference>
<name>A0A5N6TW68_ASPAV</name>